<keyword evidence="2 5" id="KW-0812">Transmembrane</keyword>
<evidence type="ECO:0000313" key="8">
    <source>
        <dbReference type="EMBL" id="QTX11863.1"/>
    </source>
</evidence>
<feature type="domain" description="ABC transmembrane type-2" evidence="6">
    <location>
        <begin position="117"/>
        <end position="343"/>
    </location>
</feature>
<evidence type="ECO:0000256" key="3">
    <source>
        <dbReference type="ARBA" id="ARBA00022989"/>
    </source>
</evidence>
<protein>
    <recommendedName>
        <fullName evidence="5">Transport permease protein</fullName>
    </recommendedName>
</protein>
<gene>
    <name evidence="8" type="ORF">J1836_005870</name>
    <name evidence="7" type="ORF">J1836_06955</name>
</gene>
<evidence type="ECO:0000259" key="6">
    <source>
        <dbReference type="PROSITE" id="PS51012"/>
    </source>
</evidence>
<evidence type="ECO:0000256" key="4">
    <source>
        <dbReference type="ARBA" id="ARBA00023136"/>
    </source>
</evidence>
<dbReference type="PROSITE" id="PS51012">
    <property type="entry name" value="ABC_TM2"/>
    <property type="match status" value="1"/>
</dbReference>
<dbReference type="Proteomes" id="UP000664466">
    <property type="component" value="Unassembled WGS sequence"/>
</dbReference>
<dbReference type="InterPro" id="IPR013525">
    <property type="entry name" value="ABC2_TM"/>
</dbReference>
<keyword evidence="5" id="KW-1003">Cell membrane</keyword>
<keyword evidence="4 5" id="KW-0472">Membrane</keyword>
<evidence type="ECO:0000313" key="7">
    <source>
        <dbReference type="EMBL" id="MBO0612668.1"/>
    </source>
</evidence>
<feature type="transmembrane region" description="Helical" evidence="5">
    <location>
        <begin position="230"/>
        <end position="252"/>
    </location>
</feature>
<dbReference type="PANTHER" id="PTHR43027">
    <property type="entry name" value="DOXORUBICIN RESISTANCE ABC TRANSPORTER PERMEASE PROTEIN DRRC-RELATED"/>
    <property type="match status" value="1"/>
</dbReference>
<keyword evidence="3 5" id="KW-1133">Transmembrane helix</keyword>
<dbReference type="GO" id="GO:0005886">
    <property type="term" value="C:plasma membrane"/>
    <property type="evidence" value="ECO:0007669"/>
    <property type="project" value="UniProtKB-SubCell"/>
</dbReference>
<feature type="transmembrane region" description="Helical" evidence="5">
    <location>
        <begin position="318"/>
        <end position="340"/>
    </location>
</feature>
<dbReference type="InterPro" id="IPR047817">
    <property type="entry name" value="ABC2_TM_bact-type"/>
</dbReference>
<reference evidence="8" key="2">
    <citation type="submission" date="2021-04" db="EMBL/GenBank/DDBJ databases">
        <title>Complete Genome and methylome analysis of Thiothrix fructosivorans ATCC 49748.</title>
        <authorList>
            <person name="Fomenkov A."/>
            <person name="Sun L."/>
            <person name="Vincze T."/>
            <person name="Grabovich M.Y."/>
            <person name="Roberts R.J."/>
        </authorList>
    </citation>
    <scope>NUCLEOTIDE SEQUENCE</scope>
    <source>
        <strain evidence="8">ATCC 49748</strain>
    </source>
</reference>
<name>A0A8B0SI64_9GAMM</name>
<dbReference type="RefSeq" id="WP_207250358.1">
    <property type="nucleotide sequence ID" value="NZ_JAFMPM010000006.1"/>
</dbReference>
<dbReference type="InterPro" id="IPR052902">
    <property type="entry name" value="ABC-2_transporter"/>
</dbReference>
<keyword evidence="9" id="KW-1185">Reference proteome</keyword>
<evidence type="ECO:0000313" key="9">
    <source>
        <dbReference type="Proteomes" id="UP000664466"/>
    </source>
</evidence>
<dbReference type="EMBL" id="JAFMPM010000006">
    <property type="protein sequence ID" value="MBO0612668.1"/>
    <property type="molecule type" value="Genomic_DNA"/>
</dbReference>
<accession>A0A8B0SI64</accession>
<feature type="transmembrane region" description="Helical" evidence="5">
    <location>
        <begin position="195"/>
        <end position="218"/>
    </location>
</feature>
<dbReference type="AlphaFoldDB" id="A0A8B0SI64"/>
<evidence type="ECO:0000256" key="5">
    <source>
        <dbReference type="RuleBase" id="RU361157"/>
    </source>
</evidence>
<comment type="similarity">
    <text evidence="5">Belongs to the ABC-2 integral membrane protein family.</text>
</comment>
<feature type="transmembrane region" description="Helical" evidence="5">
    <location>
        <begin position="21"/>
        <end position="41"/>
    </location>
</feature>
<comment type="subcellular location">
    <subcellularLocation>
        <location evidence="5">Cell inner membrane</location>
        <topology evidence="5">Multi-pass membrane protein</topology>
    </subcellularLocation>
    <subcellularLocation>
        <location evidence="1">Membrane</location>
        <topology evidence="1">Multi-pass membrane protein</topology>
    </subcellularLocation>
</comment>
<dbReference type="EMBL" id="CP072748">
    <property type="protein sequence ID" value="QTX11863.1"/>
    <property type="molecule type" value="Genomic_DNA"/>
</dbReference>
<evidence type="ECO:0000256" key="1">
    <source>
        <dbReference type="ARBA" id="ARBA00004141"/>
    </source>
</evidence>
<dbReference type="GO" id="GO:0140359">
    <property type="term" value="F:ABC-type transporter activity"/>
    <property type="evidence" value="ECO:0007669"/>
    <property type="project" value="InterPro"/>
</dbReference>
<feature type="transmembrane region" description="Helical" evidence="5">
    <location>
        <begin position="264"/>
        <end position="282"/>
    </location>
</feature>
<reference evidence="7 9" key="1">
    <citation type="submission" date="2021-03" db="EMBL/GenBank/DDBJ databases">
        <title>Draft genome and methylome analysis of Thiotrix fructosivoruns ATCC 49748.</title>
        <authorList>
            <person name="Fomenkov A."/>
            <person name="Grabovich M.Y."/>
            <person name="Roberts R.J."/>
        </authorList>
    </citation>
    <scope>NUCLEOTIDE SEQUENCE [LARGE SCALE GENOMIC DNA]</scope>
    <source>
        <strain evidence="7 9">ATCC 49748</strain>
    </source>
</reference>
<feature type="transmembrane region" description="Helical" evidence="5">
    <location>
        <begin position="151"/>
        <end position="174"/>
    </location>
</feature>
<dbReference type="Pfam" id="PF01061">
    <property type="entry name" value="ABC2_membrane"/>
    <property type="match status" value="1"/>
</dbReference>
<evidence type="ECO:0000256" key="2">
    <source>
        <dbReference type="ARBA" id="ARBA00022692"/>
    </source>
</evidence>
<sequence length="345" mass="37946">MMQRIWATFYARCLEYVRDRSALGWNFILPVALVFGLAFVFSGEGKPLFKVGVIADNVSATVAPNAALHPFLQTQHIDFYSVPATTVEASVRKVGRHQTDMLLDLRAGQQHYWINSDSQNGYVLEKLLQGSGGTTLAKQSVQGEEIRYVDWVVPGILGMNVMFSCLFGVGFVIVRYRKSGYLKRLNATPLSATEFLLAQVLSRLSLITLATTIVFTGTNLFMHFTVEGSYWHLLLVLMVGAFTLITLSLLVAARVSSEELAGGLLNLLTWPMMVLSGVWFSMEGTNPVMQWVSQLSPLTHMLTAARAIMLDGANLADISGHLGVLVLMSAVFLVIGALSFKWTSD</sequence>
<organism evidence="8">
    <name type="scientific">Thiothrix fructosivorans</name>
    <dbReference type="NCBI Taxonomy" id="111770"/>
    <lineage>
        <taxon>Bacteria</taxon>
        <taxon>Pseudomonadati</taxon>
        <taxon>Pseudomonadota</taxon>
        <taxon>Gammaproteobacteria</taxon>
        <taxon>Thiotrichales</taxon>
        <taxon>Thiotrichaceae</taxon>
        <taxon>Thiothrix</taxon>
    </lineage>
</organism>
<proteinExistence type="inferred from homology"/>
<dbReference type="PANTHER" id="PTHR43027:SF2">
    <property type="entry name" value="TRANSPORT PERMEASE PROTEIN"/>
    <property type="match status" value="1"/>
</dbReference>
<keyword evidence="5" id="KW-0813">Transport</keyword>